<dbReference type="InterPro" id="IPR016162">
    <property type="entry name" value="Ald_DH_N"/>
</dbReference>
<name>A0A0N7MVK2_9BACT</name>
<dbReference type="InterPro" id="IPR016160">
    <property type="entry name" value="Ald_DH_CS_CYS"/>
</dbReference>
<accession>A0A0N7MVK2</accession>
<sequence>MKLPRFKNEPFTDFSKPENRKKMEKALAKVESELGKEYDIIIGGERIKTNEKFYSYNPSKKDQIVGILQKGNAELANKAIEVANEAFKEWSMTKPEYRAKIMLKAAQLLRKRKFKFAAWQVFEVGKNWAEADADVAEAIDYLEYYTRWMLHYAKGAPVVKYPGEKNEMVYIPLGAGAVIPPWNFPLAILLGMTVGALVTGNTVVLKPSSDSPVIGAKFYELMKEAGLPDGVLNFITGPGSSVGDTLVAHPKTRFVAFTGSKEVGIHIYELASKVQPGQKWLKRVIAEMGGKDAIIVDNEADLDAAVKGVVVSAFGYQGQKCSACSRAIVVESVYDKFVEKLVAETEKLEIGPAKENYPVGPVINAGAQQKILSYIEIGKSEGKLLTGGEAVRQDEGYYIKPTIFADVDPHARIAQEEIFGPVLAVIKAKDFDHAIEIANDTEYGLTGSVYTKNRKKIEKAKKLFHVGNLYINRKCTGAIVGVHPFGGFNMSGTDSKAGGPDYLLLFLQGKAISEKIK</sequence>
<accession>A0A0P1LB25</accession>
<accession>A0A0P1MH05</accession>
<evidence type="ECO:0000256" key="1">
    <source>
        <dbReference type="ARBA" id="ARBA00004786"/>
    </source>
</evidence>
<dbReference type="Proteomes" id="UP000182011">
    <property type="component" value="Unassembled WGS sequence"/>
</dbReference>
<organism evidence="12 13">
    <name type="scientific">Candidatus Kryptonium thompsonii</name>
    <dbReference type="NCBI Taxonomy" id="1633631"/>
    <lineage>
        <taxon>Bacteria</taxon>
        <taxon>Pseudomonadati</taxon>
        <taxon>Candidatus Kryptoniota</taxon>
        <taxon>Candidatus Kryptonium</taxon>
    </lineage>
</organism>
<accession>A0A0P1P5Q1</accession>
<feature type="domain" description="Aldehyde dehydrogenase" evidence="10">
    <location>
        <begin position="50"/>
        <end position="511"/>
    </location>
</feature>
<accession>A0A0P1LF02</accession>
<dbReference type="InterPro" id="IPR015590">
    <property type="entry name" value="Aldehyde_DH_dom"/>
</dbReference>
<dbReference type="EMBL" id="FAOP01000006">
    <property type="protein sequence ID" value="CUU06932.1"/>
    <property type="molecule type" value="Genomic_DNA"/>
</dbReference>
<keyword evidence="4" id="KW-0520">NAD</keyword>
<dbReference type="InterPro" id="IPR016161">
    <property type="entry name" value="Ald_DH/histidinol_DH"/>
</dbReference>
<dbReference type="PANTHER" id="PTHR42862:SF1">
    <property type="entry name" value="DELTA-1-PYRROLINE-5-CARBOXYLATE DEHYDROGENASE 2, ISOFORM A-RELATED"/>
    <property type="match status" value="1"/>
</dbReference>
<dbReference type="FunFam" id="3.40.309.10:FF:000005">
    <property type="entry name" value="1-pyrroline-5-carboxylate dehydrogenase 1"/>
    <property type="match status" value="1"/>
</dbReference>
<evidence type="ECO:0000313" key="11">
    <source>
        <dbReference type="EMBL" id="CUS80218.1"/>
    </source>
</evidence>
<evidence type="ECO:0000256" key="5">
    <source>
        <dbReference type="ARBA" id="ARBA00032259"/>
    </source>
</evidence>
<feature type="active site" evidence="8">
    <location>
        <position position="287"/>
    </location>
</feature>
<evidence type="ECO:0000256" key="4">
    <source>
        <dbReference type="ARBA" id="ARBA00023027"/>
    </source>
</evidence>
<dbReference type="Gene3D" id="3.40.605.10">
    <property type="entry name" value="Aldehyde Dehydrogenase, Chain A, domain 1"/>
    <property type="match status" value="1"/>
</dbReference>
<dbReference type="PROSITE" id="PS00070">
    <property type="entry name" value="ALDEHYDE_DEHYDR_CYS"/>
    <property type="match status" value="1"/>
</dbReference>
<evidence type="ECO:0000313" key="13">
    <source>
        <dbReference type="Proteomes" id="UP000182011"/>
    </source>
</evidence>
<dbReference type="Pfam" id="PF00171">
    <property type="entry name" value="Aldedh"/>
    <property type="match status" value="1"/>
</dbReference>
<dbReference type="InterPro" id="IPR050485">
    <property type="entry name" value="Proline_metab_enzyme"/>
</dbReference>
<evidence type="ECO:0000313" key="14">
    <source>
        <dbReference type="Proteomes" id="UP000182200"/>
    </source>
</evidence>
<dbReference type="OrthoDB" id="9762913at2"/>
<keyword evidence="3 9" id="KW-0560">Oxidoreductase</keyword>
<evidence type="ECO:0000256" key="3">
    <source>
        <dbReference type="ARBA" id="ARBA00023002"/>
    </source>
</evidence>
<dbReference type="InterPro" id="IPR029510">
    <property type="entry name" value="Ald_DH_CS_GLU"/>
</dbReference>
<dbReference type="EMBL" id="CZVI01000003">
    <property type="protein sequence ID" value="CUS80218.1"/>
    <property type="molecule type" value="Genomic_DNA"/>
</dbReference>
<dbReference type="EC" id="1.2.1.88" evidence="2"/>
<gene>
    <name evidence="12" type="ORF">JGI4_01647</name>
    <name evidence="11" type="ORF">JGI8_00387</name>
</gene>
<evidence type="ECO:0000259" key="10">
    <source>
        <dbReference type="Pfam" id="PF00171"/>
    </source>
</evidence>
<dbReference type="STRING" id="1633631.GCA_001442925_01642"/>
<reference evidence="12 13" key="1">
    <citation type="submission" date="2015-11" db="EMBL/GenBank/DDBJ databases">
        <authorList>
            <person name="Zhang Y."/>
            <person name="Guo Z."/>
        </authorList>
    </citation>
    <scope>NUCLEOTIDE SEQUENCE [LARGE SCALE GENOMIC DNA]</scope>
    <source>
        <strain evidence="12">JGI-4</strain>
    </source>
</reference>
<comment type="pathway">
    <text evidence="1">Amino-acid degradation; L-proline degradation into L-glutamate; L-glutamate from L-proline: step 2/2.</text>
</comment>
<dbReference type="NCBIfam" id="TIGR01237">
    <property type="entry name" value="D1pyr5carbox2"/>
    <property type="match status" value="1"/>
</dbReference>
<dbReference type="GO" id="GO:0004657">
    <property type="term" value="F:proline dehydrogenase activity"/>
    <property type="evidence" value="ECO:0007669"/>
    <property type="project" value="UniProtKB-ARBA"/>
</dbReference>
<dbReference type="PROSITE" id="PS00687">
    <property type="entry name" value="ALDEHYDE_DEHYDR_GLU"/>
    <property type="match status" value="1"/>
</dbReference>
<dbReference type="InterPro" id="IPR005932">
    <property type="entry name" value="RocA"/>
</dbReference>
<dbReference type="GO" id="GO:0010133">
    <property type="term" value="P:L-proline catabolic process to L-glutamate"/>
    <property type="evidence" value="ECO:0007669"/>
    <property type="project" value="TreeGrafter"/>
</dbReference>
<dbReference type="RefSeq" id="WP_075426609.1">
    <property type="nucleotide sequence ID" value="NZ_CZVI01000003.1"/>
</dbReference>
<accession>A0A0P1LB89</accession>
<protein>
    <recommendedName>
        <fullName evidence="5">L-glutamate gamma-semialdehyde dehydrogenase</fullName>
        <ecNumber evidence="2">1.2.1.88</ecNumber>
    </recommendedName>
    <alternativeName>
        <fullName evidence="5">L-glutamate gamma-semialdehyde dehydrogenase</fullName>
    </alternativeName>
</protein>
<dbReference type="GO" id="GO:0003842">
    <property type="term" value="F:L-glutamate gamma-semialdehyde dehydrogenase activity"/>
    <property type="evidence" value="ECO:0007669"/>
    <property type="project" value="UniProtKB-EC"/>
</dbReference>
<dbReference type="PANTHER" id="PTHR42862">
    <property type="entry name" value="DELTA-1-PYRROLINE-5-CARBOXYLATE DEHYDROGENASE 1, ISOFORM A-RELATED"/>
    <property type="match status" value="1"/>
</dbReference>
<comment type="catalytic activity">
    <reaction evidence="6">
        <text>L-glutamate 5-semialdehyde + NAD(+) + H2O = L-glutamate + NADH + 2 H(+)</text>
        <dbReference type="Rhea" id="RHEA:30235"/>
        <dbReference type="ChEBI" id="CHEBI:15377"/>
        <dbReference type="ChEBI" id="CHEBI:15378"/>
        <dbReference type="ChEBI" id="CHEBI:29985"/>
        <dbReference type="ChEBI" id="CHEBI:57540"/>
        <dbReference type="ChEBI" id="CHEBI:57945"/>
        <dbReference type="ChEBI" id="CHEBI:58066"/>
        <dbReference type="EC" id="1.2.1.88"/>
    </reaction>
</comment>
<evidence type="ECO:0000256" key="6">
    <source>
        <dbReference type="ARBA" id="ARBA00048142"/>
    </source>
</evidence>
<dbReference type="Gene3D" id="3.40.309.10">
    <property type="entry name" value="Aldehyde Dehydrogenase, Chain A, domain 2"/>
    <property type="match status" value="1"/>
</dbReference>
<accession>A0A0N7MS43</accession>
<keyword evidence="14" id="KW-1185">Reference proteome</keyword>
<evidence type="ECO:0000256" key="8">
    <source>
        <dbReference type="PROSITE-ProRule" id="PRU10007"/>
    </source>
</evidence>
<dbReference type="NCBIfam" id="NF002852">
    <property type="entry name" value="PRK03137.1"/>
    <property type="match status" value="1"/>
</dbReference>
<evidence type="ECO:0000256" key="2">
    <source>
        <dbReference type="ARBA" id="ARBA00012884"/>
    </source>
</evidence>
<dbReference type="AlphaFoldDB" id="A0A0N7MVK2"/>
<dbReference type="Proteomes" id="UP000182200">
    <property type="component" value="Unassembled WGS sequence"/>
</dbReference>
<accession>A0A0S4N6Q5</accession>
<dbReference type="InterPro" id="IPR016163">
    <property type="entry name" value="Ald_DH_C"/>
</dbReference>
<accession>A0A0P1M378</accession>
<dbReference type="SUPFAM" id="SSF53720">
    <property type="entry name" value="ALDH-like"/>
    <property type="match status" value="1"/>
</dbReference>
<evidence type="ECO:0000256" key="7">
    <source>
        <dbReference type="ARBA" id="ARBA00061617"/>
    </source>
</evidence>
<reference evidence="11 14" key="2">
    <citation type="submission" date="2015-11" db="EMBL/GenBank/DDBJ databases">
        <authorList>
            <person name="Varghese N."/>
        </authorList>
    </citation>
    <scope>NUCLEOTIDE SEQUENCE [LARGE SCALE GENOMIC DNA]</scope>
    <source>
        <strain evidence="11 14">JGI-8</strain>
    </source>
</reference>
<evidence type="ECO:0000256" key="9">
    <source>
        <dbReference type="RuleBase" id="RU003345"/>
    </source>
</evidence>
<dbReference type="GO" id="GO:0009898">
    <property type="term" value="C:cytoplasmic side of plasma membrane"/>
    <property type="evidence" value="ECO:0007669"/>
    <property type="project" value="TreeGrafter"/>
</dbReference>
<proteinExistence type="inferred from homology"/>
<dbReference type="FunFam" id="3.40.605.10:FF:000045">
    <property type="entry name" value="1-pyrroline-5-carboxylate dehydrogenase 1"/>
    <property type="match status" value="1"/>
</dbReference>
<dbReference type="CDD" id="cd07124">
    <property type="entry name" value="ALDH_PutA-P5CDH-RocA"/>
    <property type="match status" value="1"/>
</dbReference>
<evidence type="ECO:0000313" key="12">
    <source>
        <dbReference type="EMBL" id="CUU06932.1"/>
    </source>
</evidence>
<comment type="similarity">
    <text evidence="7">Belongs to the aldehyde dehydrogenase family. RocA subfamily.</text>
</comment>